<dbReference type="SUPFAM" id="SSF51703">
    <property type="entry name" value="Cobalamin (vitamin B12)-dependent enzymes"/>
    <property type="match status" value="1"/>
</dbReference>
<dbReference type="InterPro" id="IPR003208">
    <property type="entry name" value="Dehydtase/Dehydtase_re"/>
</dbReference>
<dbReference type="Pfam" id="PF02288">
    <property type="entry name" value="Dehydratase_MU"/>
    <property type="match status" value="1"/>
</dbReference>
<dbReference type="Proteomes" id="UP001279642">
    <property type="component" value="Unassembled WGS sequence"/>
</dbReference>
<proteinExistence type="predicted"/>
<organism evidence="2 3">
    <name type="scientific">Dongia soli</name>
    <dbReference type="NCBI Taxonomy" id="600628"/>
    <lineage>
        <taxon>Bacteria</taxon>
        <taxon>Pseudomonadati</taxon>
        <taxon>Pseudomonadota</taxon>
        <taxon>Alphaproteobacteria</taxon>
        <taxon>Rhodospirillales</taxon>
        <taxon>Dongiaceae</taxon>
        <taxon>Dongia</taxon>
    </lineage>
</organism>
<comment type="caution">
    <text evidence="2">The sequence shown here is derived from an EMBL/GenBank/DDBJ whole genome shotgun (WGS) entry which is preliminary data.</text>
</comment>
<name>A0ABU5EGD9_9PROT</name>
<dbReference type="InterPro" id="IPR016176">
    <property type="entry name" value="Cbl-dep_enz_cat"/>
</dbReference>
<protein>
    <submittedName>
        <fullName evidence="2">Propanediol/glycerol family dehydratase large subunit</fullName>
    </submittedName>
</protein>
<dbReference type="Pfam" id="PF02286">
    <property type="entry name" value="Dehydratase_LU"/>
    <property type="match status" value="1"/>
</dbReference>
<dbReference type="SUPFAM" id="SSF52968">
    <property type="entry name" value="B12-dependent dehydatase associated subunit"/>
    <property type="match status" value="1"/>
</dbReference>
<feature type="domain" description="Diol/glycerol dehydratase large subunit" evidence="1">
    <location>
        <begin position="11"/>
        <end position="559"/>
    </location>
</feature>
<dbReference type="Gene3D" id="3.20.20.350">
    <property type="entry name" value="Diol/glycerol dehydratase, large subunit"/>
    <property type="match status" value="1"/>
</dbReference>
<sequence length="760" mass="82236">MSEPKQQSANRWRRFADWDERPLRLDRFAVEDPQNGFAAFKGAKDPAPGLAIENGRVTRMDGVAAADFDMIDVFIAEHHLDLDLAPKAMAMPSTEIARMLVDFNIPRTELTRLAHGLTPAKLAEVVAQLSSIEIAYAFSKMRARKTPGNQAHVTNAKDDPLQLAADAATAVAFGFDEIETTMRVARNAWANALACSVGAAVGRWGTLFQCASEEAEELQIGMAGFTSYAETVSVYGTEKAFMDGDDTPWSKAFLAAAYASRGIKMRCTSGAASELLMGFHESKSLLYLEARCLCLQRAMGVQGTQNGGIDGAPLASTMPGGVRELMAENLIAVWLDLECATGNDARHSESEIRVGAKILPLLIAGSDLICSGFGSILKYDNSFNPSSFNGEEMEDFLVLQRDFEADGGLKSIGESEALALRRRAVDALSAVLADLELSQPSAAMKASVVVASGSNDTESYLPRDVSLISEEIKRRGINVLDVIRALARQGYREEAENLLNVVRLRVSGDYLQTSSVIRNGSVLSAVNDANDYAGPGTGYRLSDQRRRELVSIRDVLDREEVLRTEATYARDEERRIRYRVLGGAEPGQPKNEVVIGLSPAFGLKLYRSLAGHPLSALLRELVGGITAKGGQPRIVRMRHTADTSFLGLSAARLAGSGIGIGLQAKGTAVIHQADRLPHHNLELFSNAPITKLAHYRQLGENAAIYAKGEMPEPVVVPTEGEAMGARFHAQVALIYAIETSLAVDGAQPEEIEVDFLEDRP</sequence>
<dbReference type="EMBL" id="JAXCLW010000010">
    <property type="protein sequence ID" value="MDY0885478.1"/>
    <property type="molecule type" value="Genomic_DNA"/>
</dbReference>
<dbReference type="InterPro" id="IPR010254">
    <property type="entry name" value="B12-dep_deHydtase_bsu"/>
</dbReference>
<keyword evidence="3" id="KW-1185">Reference proteome</keyword>
<dbReference type="Gene3D" id="3.40.50.10150">
    <property type="entry name" value="B12-dependent dehydatase associated subunit"/>
    <property type="match status" value="1"/>
</dbReference>
<evidence type="ECO:0000313" key="2">
    <source>
        <dbReference type="EMBL" id="MDY0885478.1"/>
    </source>
</evidence>
<dbReference type="NCBIfam" id="NF011979">
    <property type="entry name" value="PRK15444.1"/>
    <property type="match status" value="1"/>
</dbReference>
<gene>
    <name evidence="2" type="ORF">SMD27_21740</name>
</gene>
<accession>A0ABU5EGD9</accession>
<reference evidence="2 3" key="1">
    <citation type="journal article" date="2016" name="Antonie Van Leeuwenhoek">
        <title>Dongia soli sp. nov., isolated from soil from Dokdo, Korea.</title>
        <authorList>
            <person name="Kim D.U."/>
            <person name="Lee H."/>
            <person name="Kim H."/>
            <person name="Kim S.G."/>
            <person name="Ka J.O."/>
        </authorList>
    </citation>
    <scope>NUCLEOTIDE SEQUENCE [LARGE SCALE GENOMIC DNA]</scope>
    <source>
        <strain evidence="2 3">D78</strain>
    </source>
</reference>
<dbReference type="InterPro" id="IPR036999">
    <property type="entry name" value="Diol/glycerol_deHase_lsu_sf"/>
</dbReference>
<dbReference type="InterPro" id="IPR003206">
    <property type="entry name" value="Diol/glycerol_deHydtase_lsu"/>
</dbReference>
<dbReference type="RefSeq" id="WP_320510552.1">
    <property type="nucleotide sequence ID" value="NZ_JAXCLW010000010.1"/>
</dbReference>
<evidence type="ECO:0000259" key="1">
    <source>
        <dbReference type="Pfam" id="PF02286"/>
    </source>
</evidence>
<evidence type="ECO:0000313" key="3">
    <source>
        <dbReference type="Proteomes" id="UP001279642"/>
    </source>
</evidence>